<dbReference type="RefSeq" id="WP_107492075.1">
    <property type="nucleotide sequence ID" value="NZ_PZKC01000002.1"/>
</dbReference>
<dbReference type="GO" id="GO:0018845">
    <property type="term" value="F:2-hydroxychromene-2-carboxylate isomerase activity"/>
    <property type="evidence" value="ECO:0007669"/>
    <property type="project" value="UniProtKB-UniRule"/>
</dbReference>
<dbReference type="EMBL" id="PZKC01000002">
    <property type="protein sequence ID" value="PTD97555.1"/>
    <property type="molecule type" value="Genomic_DNA"/>
</dbReference>
<comment type="caution">
    <text evidence="4">The sequence shown here is derived from an EMBL/GenBank/DDBJ whole genome shotgun (WGS) entry which is preliminary data.</text>
</comment>
<comment type="similarity">
    <text evidence="1">Belongs to the GST superfamily. NadH family.</text>
</comment>
<organism evidence="4 5">
    <name type="scientific">Pseudothauera lacus</name>
    <dbReference type="NCBI Taxonomy" id="2136175"/>
    <lineage>
        <taxon>Bacteria</taxon>
        <taxon>Pseudomonadati</taxon>
        <taxon>Pseudomonadota</taxon>
        <taxon>Betaproteobacteria</taxon>
        <taxon>Rhodocyclales</taxon>
        <taxon>Zoogloeaceae</taxon>
        <taxon>Pseudothauera</taxon>
    </lineage>
</organism>
<keyword evidence="1 4" id="KW-0413">Isomerase</keyword>
<reference evidence="4 5" key="2">
    <citation type="submission" date="2018-04" db="EMBL/GenBank/DDBJ databases">
        <title>Thauera lacus sp. nov., isolated from an saline lake in Inner Mongolia, China.</title>
        <authorList>
            <person name="Liang Q.-Y."/>
        </authorList>
    </citation>
    <scope>NUCLEOTIDE SEQUENCE [LARGE SCALE GENOMIC DNA]</scope>
    <source>
        <strain evidence="4 5">D20</strain>
    </source>
</reference>
<keyword evidence="5" id="KW-1185">Reference proteome</keyword>
<dbReference type="PANTHER" id="PTHR42943:SF2">
    <property type="entry name" value="GLUTATHIONE S-TRANSFERASE KAPPA 1"/>
    <property type="match status" value="1"/>
</dbReference>
<evidence type="ECO:0000313" key="4">
    <source>
        <dbReference type="EMBL" id="PTD97555.1"/>
    </source>
</evidence>
<dbReference type="GO" id="GO:1901170">
    <property type="term" value="P:naphthalene catabolic process"/>
    <property type="evidence" value="ECO:0007669"/>
    <property type="project" value="InterPro"/>
</dbReference>
<dbReference type="EC" id="5.99.1.4" evidence="1"/>
<dbReference type="InterPro" id="IPR044087">
    <property type="entry name" value="NahD-like"/>
</dbReference>
<dbReference type="AlphaFoldDB" id="A0A2T4IIF4"/>
<protein>
    <recommendedName>
        <fullName evidence="1">2-hydroxychromene-2-carboxylate isomerase</fullName>
        <ecNumber evidence="1">5.99.1.4</ecNumber>
    </recommendedName>
</protein>
<dbReference type="OrthoDB" id="8560325at2"/>
<dbReference type="SUPFAM" id="SSF52833">
    <property type="entry name" value="Thioredoxin-like"/>
    <property type="match status" value="1"/>
</dbReference>
<evidence type="ECO:0000259" key="3">
    <source>
        <dbReference type="Pfam" id="PF01323"/>
    </source>
</evidence>
<dbReference type="GO" id="GO:0004364">
    <property type="term" value="F:glutathione transferase activity"/>
    <property type="evidence" value="ECO:0007669"/>
    <property type="project" value="TreeGrafter"/>
</dbReference>
<dbReference type="GO" id="GO:0004602">
    <property type="term" value="F:glutathione peroxidase activity"/>
    <property type="evidence" value="ECO:0007669"/>
    <property type="project" value="TreeGrafter"/>
</dbReference>
<dbReference type="PIRSF" id="PIRSF006386">
    <property type="entry name" value="HCCAis_GSTk"/>
    <property type="match status" value="1"/>
</dbReference>
<feature type="domain" description="DSBA-like thioredoxin" evidence="3">
    <location>
        <begin position="12"/>
        <end position="198"/>
    </location>
</feature>
<accession>A0A2T4IIF4</accession>
<gene>
    <name evidence="4" type="ORF">C8261_02415</name>
</gene>
<dbReference type="Proteomes" id="UP000241193">
    <property type="component" value="Unassembled WGS sequence"/>
</dbReference>
<evidence type="ECO:0000313" key="5">
    <source>
        <dbReference type="Proteomes" id="UP000241193"/>
    </source>
</evidence>
<evidence type="ECO:0000256" key="2">
    <source>
        <dbReference type="PIRSR" id="PIRSR006386-1"/>
    </source>
</evidence>
<dbReference type="InterPro" id="IPR051924">
    <property type="entry name" value="GST_Kappa/NadH"/>
</dbReference>
<name>A0A2T4IIF4_9RHOO</name>
<reference evidence="4 5" key="1">
    <citation type="submission" date="2018-03" db="EMBL/GenBank/DDBJ databases">
        <authorList>
            <person name="Keele B.F."/>
        </authorList>
    </citation>
    <scope>NUCLEOTIDE SEQUENCE [LARGE SCALE GENOMIC DNA]</scope>
    <source>
        <strain evidence="4 5">D20</strain>
    </source>
</reference>
<dbReference type="CDD" id="cd03022">
    <property type="entry name" value="DsbA_HCCA_Iso"/>
    <property type="match status" value="1"/>
</dbReference>
<dbReference type="InterPro" id="IPR001853">
    <property type="entry name" value="DSBA-like_thioredoxin_dom"/>
</dbReference>
<proteinExistence type="inferred from homology"/>
<feature type="active site" description="Nucleophile" evidence="2">
    <location>
        <position position="21"/>
    </location>
</feature>
<dbReference type="InterPro" id="IPR036249">
    <property type="entry name" value="Thioredoxin-like_sf"/>
</dbReference>
<dbReference type="Gene3D" id="3.40.30.10">
    <property type="entry name" value="Glutaredoxin"/>
    <property type="match status" value="1"/>
</dbReference>
<dbReference type="Pfam" id="PF01323">
    <property type="entry name" value="DSBA"/>
    <property type="match status" value="1"/>
</dbReference>
<dbReference type="GO" id="GO:0006749">
    <property type="term" value="P:glutathione metabolic process"/>
    <property type="evidence" value="ECO:0007669"/>
    <property type="project" value="TreeGrafter"/>
</dbReference>
<sequence>MSAITAAEGNPQIEFWFEFASTYSYLAVMRIEAAAQAAGVDVVWKPFLLGPVFLSLGWNDSPFNIYPPKGRYMWRDLARLAARYGLPFRMPSQFPRNGLLAARVALVGVAEGWVAAFSRAAMLASFAEDRDIADDAVIGELLAALGLPAPEVLARAQAAENKQALRAQTERAAEIGLFGAPSFRVGEELFWGNDRLEDALAWARAGP</sequence>
<comment type="catalytic activity">
    <reaction evidence="1">
        <text>2-hydroxychromene-2-carboxylate = (3E)-4-(2-hydroxyphenyl)-2-oxobut-3-enoate</text>
        <dbReference type="Rhea" id="RHEA:27401"/>
        <dbReference type="ChEBI" id="CHEBI:59350"/>
        <dbReference type="ChEBI" id="CHEBI:59353"/>
        <dbReference type="EC" id="5.99.1.4"/>
    </reaction>
</comment>
<dbReference type="PANTHER" id="PTHR42943">
    <property type="entry name" value="GLUTATHIONE S-TRANSFERASE KAPPA"/>
    <property type="match status" value="1"/>
</dbReference>
<dbReference type="InterPro" id="IPR014440">
    <property type="entry name" value="HCCAis_GSTk"/>
</dbReference>
<evidence type="ECO:0000256" key="1">
    <source>
        <dbReference type="PIRNR" id="PIRNR006386"/>
    </source>
</evidence>